<dbReference type="Proteomes" id="UP000757232">
    <property type="component" value="Unassembled WGS sequence"/>
</dbReference>
<protein>
    <submittedName>
        <fullName evidence="2">Uncharacterized protein</fullName>
    </submittedName>
</protein>
<dbReference type="EMBL" id="LNZH02000208">
    <property type="protein sequence ID" value="OCB85608.1"/>
    <property type="molecule type" value="Genomic_DNA"/>
</dbReference>
<name>A0A9Q5N680_SANBA</name>
<feature type="compositionally biased region" description="Basic residues" evidence="1">
    <location>
        <begin position="470"/>
        <end position="481"/>
    </location>
</feature>
<comment type="caution">
    <text evidence="2">The sequence shown here is derived from an EMBL/GenBank/DDBJ whole genome shotgun (WGS) entry which is preliminary data.</text>
</comment>
<reference evidence="2" key="1">
    <citation type="submission" date="2016-06" db="EMBL/GenBank/DDBJ databases">
        <title>Draft Genome sequence of the fungus Inonotus baumii.</title>
        <authorList>
            <person name="Zhu H."/>
            <person name="Lin W."/>
        </authorList>
    </citation>
    <scope>NUCLEOTIDE SEQUENCE</scope>
    <source>
        <strain evidence="2">821</strain>
    </source>
</reference>
<feature type="region of interest" description="Disordered" evidence="1">
    <location>
        <begin position="435"/>
        <end position="481"/>
    </location>
</feature>
<proteinExistence type="predicted"/>
<keyword evidence="3" id="KW-1185">Reference proteome</keyword>
<dbReference type="AlphaFoldDB" id="A0A9Q5N680"/>
<organism evidence="2 3">
    <name type="scientific">Sanghuangporus baumii</name>
    <name type="common">Phellinus baumii</name>
    <dbReference type="NCBI Taxonomy" id="108892"/>
    <lineage>
        <taxon>Eukaryota</taxon>
        <taxon>Fungi</taxon>
        <taxon>Dikarya</taxon>
        <taxon>Basidiomycota</taxon>
        <taxon>Agaricomycotina</taxon>
        <taxon>Agaricomycetes</taxon>
        <taxon>Hymenochaetales</taxon>
        <taxon>Hymenochaetaceae</taxon>
        <taxon>Sanghuangporus</taxon>
    </lineage>
</organism>
<sequence length="481" mass="53753">MPKGLVPKSSSTPASRSISASEIARNVKTFETWSSYNGCEQVAFSDLPDSIKADVISVFDVKGKLPQSLVAKTSSTYKRVEKLSPGLHKFLLRAYDKMPSLFCQKSKKVDDCLLELGTVFLAWSRLNRMKETKERWSEADFAANVYNLLRSPAMRECSYRNQCSIQLPQPLPTKLPVPLTSRRIISTKIIVPDGSMFIRAASLQKLSQARSSAYKRINEHPSTKRTCGHDGESTFRYQATPALRPQPTPMFEFAGAFLEDKKPSCDSLEHAFRQNRMACAAAQRQLNSFCIESPVFGLIWADEKVKAHVDWCLKEGKHPKIFSAAYPGAIAIEEADQEENGTSPSAASRSTAYSQPVLEASEFFEWDLFEPADVLCVFIVLRNLDQWIAHGFRDRVLRGINARVKAVVEDDKPYMPWRIEESALKAKVLRSSSLSNTENTVSPRSSNASSIPGLPLSSKHAQPPAVPVRKSTRSKTRSQNR</sequence>
<accession>A0A9Q5N680</accession>
<feature type="compositionally biased region" description="Polar residues" evidence="1">
    <location>
        <begin position="435"/>
        <end position="450"/>
    </location>
</feature>
<gene>
    <name evidence="2" type="ORF">A7U60_g7257</name>
</gene>
<evidence type="ECO:0000313" key="3">
    <source>
        <dbReference type="Proteomes" id="UP000757232"/>
    </source>
</evidence>
<evidence type="ECO:0000313" key="2">
    <source>
        <dbReference type="EMBL" id="OCB85608.1"/>
    </source>
</evidence>
<dbReference type="OrthoDB" id="3261881at2759"/>
<evidence type="ECO:0000256" key="1">
    <source>
        <dbReference type="SAM" id="MobiDB-lite"/>
    </source>
</evidence>